<keyword evidence="2" id="KW-1185">Reference proteome</keyword>
<evidence type="ECO:0000313" key="1">
    <source>
        <dbReference type="EMBL" id="EIE22566.1"/>
    </source>
</evidence>
<organism evidence="1 2">
    <name type="scientific">Coccomyxa subellipsoidea (strain C-169)</name>
    <name type="common">Green microalga</name>
    <dbReference type="NCBI Taxonomy" id="574566"/>
    <lineage>
        <taxon>Eukaryota</taxon>
        <taxon>Viridiplantae</taxon>
        <taxon>Chlorophyta</taxon>
        <taxon>core chlorophytes</taxon>
        <taxon>Trebouxiophyceae</taxon>
        <taxon>Trebouxiophyceae incertae sedis</taxon>
        <taxon>Coccomyxaceae</taxon>
        <taxon>Coccomyxa</taxon>
        <taxon>Coccomyxa subellipsoidea</taxon>
    </lineage>
</organism>
<evidence type="ECO:0000313" key="2">
    <source>
        <dbReference type="Proteomes" id="UP000007264"/>
    </source>
</evidence>
<dbReference type="RefSeq" id="XP_005647110.1">
    <property type="nucleotide sequence ID" value="XM_005647053.1"/>
</dbReference>
<dbReference type="KEGG" id="csl:COCSUDRAFT_33320"/>
<sequence length="99" mass="11485">MADAYEECLDNEAIGAAQRCCSIHAKLALKHPRFWEHTKLAAPSDRSAKATVSFLEWVPIRPRCIFQELSCLERLHTQYTSVRMRTHGMHYVHHCDMQC</sequence>
<dbReference type="EMBL" id="AGSI01000009">
    <property type="protein sequence ID" value="EIE22566.1"/>
    <property type="molecule type" value="Genomic_DNA"/>
</dbReference>
<protein>
    <submittedName>
        <fullName evidence="1">Uncharacterized protein</fullName>
    </submittedName>
</protein>
<accession>I0YVZ7</accession>
<gene>
    <name evidence="1" type="ORF">COCSUDRAFT_33320</name>
</gene>
<dbReference type="AlphaFoldDB" id="I0YVZ7"/>
<reference evidence="1 2" key="1">
    <citation type="journal article" date="2012" name="Genome Biol.">
        <title>The genome of the polar eukaryotic microalga coccomyxa subellipsoidea reveals traits of cold adaptation.</title>
        <authorList>
            <person name="Blanc G."/>
            <person name="Agarkova I."/>
            <person name="Grimwood J."/>
            <person name="Kuo A."/>
            <person name="Brueggeman A."/>
            <person name="Dunigan D."/>
            <person name="Gurnon J."/>
            <person name="Ladunga I."/>
            <person name="Lindquist E."/>
            <person name="Lucas S."/>
            <person name="Pangilinan J."/>
            <person name="Proschold T."/>
            <person name="Salamov A."/>
            <person name="Schmutz J."/>
            <person name="Weeks D."/>
            <person name="Yamada T."/>
            <person name="Claverie J.M."/>
            <person name="Grigoriev I."/>
            <person name="Van Etten J."/>
            <person name="Lomsadze A."/>
            <person name="Borodovsky M."/>
        </authorList>
    </citation>
    <scope>NUCLEOTIDE SEQUENCE [LARGE SCALE GENOMIC DNA]</scope>
    <source>
        <strain evidence="1 2">C-169</strain>
    </source>
</reference>
<name>I0YVZ7_COCSC</name>
<proteinExistence type="predicted"/>
<dbReference type="Proteomes" id="UP000007264">
    <property type="component" value="Unassembled WGS sequence"/>
</dbReference>
<dbReference type="GeneID" id="17040553"/>
<comment type="caution">
    <text evidence="1">The sequence shown here is derived from an EMBL/GenBank/DDBJ whole genome shotgun (WGS) entry which is preliminary data.</text>
</comment>